<dbReference type="Gene3D" id="3.40.1370.10">
    <property type="match status" value="1"/>
</dbReference>
<dbReference type="SUPFAM" id="SSF52166">
    <property type="entry name" value="Ribosomal protein L4"/>
    <property type="match status" value="1"/>
</dbReference>
<keyword evidence="2 5" id="KW-0689">Ribosomal protein</keyword>
<comment type="caution">
    <text evidence="7">The sequence shown here is derived from an EMBL/GenBank/DDBJ whole genome shotgun (WGS) entry which is preliminary data.</text>
</comment>
<dbReference type="PANTHER" id="PTHR10746:SF6">
    <property type="entry name" value="LARGE RIBOSOMAL SUBUNIT PROTEIN UL4M"/>
    <property type="match status" value="1"/>
</dbReference>
<protein>
    <recommendedName>
        <fullName evidence="4 5">Large ribosomal subunit protein uL4</fullName>
    </recommendedName>
</protein>
<feature type="compositionally biased region" description="Basic residues" evidence="6">
    <location>
        <begin position="62"/>
        <end position="76"/>
    </location>
</feature>
<dbReference type="AlphaFoldDB" id="A0A1G2SJM5"/>
<dbReference type="GO" id="GO:1990904">
    <property type="term" value="C:ribonucleoprotein complex"/>
    <property type="evidence" value="ECO:0007669"/>
    <property type="project" value="UniProtKB-KW"/>
</dbReference>
<dbReference type="EMBL" id="MHUZ01000034">
    <property type="protein sequence ID" value="OHA84942.1"/>
    <property type="molecule type" value="Genomic_DNA"/>
</dbReference>
<comment type="similarity">
    <text evidence="1 5">Belongs to the universal ribosomal protein uL4 family.</text>
</comment>
<dbReference type="Proteomes" id="UP000178168">
    <property type="component" value="Unassembled WGS sequence"/>
</dbReference>
<comment type="function">
    <text evidence="5">Forms part of the polypeptide exit tunnel.</text>
</comment>
<comment type="subunit">
    <text evidence="5">Part of the 50S ribosomal subunit.</text>
</comment>
<keyword evidence="5" id="KW-0699">rRNA-binding</keyword>
<dbReference type="GO" id="GO:0006412">
    <property type="term" value="P:translation"/>
    <property type="evidence" value="ECO:0007669"/>
    <property type="project" value="UniProtKB-UniRule"/>
</dbReference>
<evidence type="ECO:0000256" key="1">
    <source>
        <dbReference type="ARBA" id="ARBA00010528"/>
    </source>
</evidence>
<dbReference type="InterPro" id="IPR002136">
    <property type="entry name" value="Ribosomal_uL4"/>
</dbReference>
<evidence type="ECO:0000256" key="6">
    <source>
        <dbReference type="SAM" id="MobiDB-lite"/>
    </source>
</evidence>
<evidence type="ECO:0000256" key="5">
    <source>
        <dbReference type="HAMAP-Rule" id="MF_01328"/>
    </source>
</evidence>
<dbReference type="PANTHER" id="PTHR10746">
    <property type="entry name" value="50S RIBOSOMAL PROTEIN L4"/>
    <property type="match status" value="1"/>
</dbReference>
<keyword evidence="3 5" id="KW-0687">Ribonucleoprotein</keyword>
<dbReference type="InterPro" id="IPR023574">
    <property type="entry name" value="Ribosomal_uL4_dom_sf"/>
</dbReference>
<sequence length="223" mass="24565">MEATVYSQKGKESGKMNLPEEVFGLNWNADLVHQVVEAIRSNMRTPVAHTKDRSDVAGGGKKPWRQKGTGRARHGSIRSPLWRGGGVAHGPRNEKAYTKKVNKKMRAKALYTVLSEKFRSGHVLFVDALDFSAPKTKDAKGVVGALSTVKGFEKLSTKKTNTALIALPGRNISAEKSFRNFSNMEVLQAKDLNPYIVMNHKYLVIAGPEESVKTIASRMTKNA</sequence>
<evidence type="ECO:0000256" key="4">
    <source>
        <dbReference type="ARBA" id="ARBA00035244"/>
    </source>
</evidence>
<proteinExistence type="inferred from homology"/>
<keyword evidence="5" id="KW-0694">RNA-binding</keyword>
<organism evidence="7 8">
    <name type="scientific">Candidatus Yonathbacteria bacterium RIFOXYD1_FULL_52_36</name>
    <dbReference type="NCBI Taxonomy" id="1802730"/>
    <lineage>
        <taxon>Bacteria</taxon>
        <taxon>Candidatus Yonathiibacteriota</taxon>
    </lineage>
</organism>
<accession>A0A1G2SJM5</accession>
<dbReference type="GO" id="GO:0019843">
    <property type="term" value="F:rRNA binding"/>
    <property type="evidence" value="ECO:0007669"/>
    <property type="project" value="UniProtKB-UniRule"/>
</dbReference>
<comment type="function">
    <text evidence="5">One of the primary rRNA binding proteins, this protein initially binds near the 5'-end of the 23S rRNA. It is important during the early stages of 50S assembly. It makes multiple contacts with different domains of the 23S rRNA in the assembled 50S subunit and ribosome.</text>
</comment>
<evidence type="ECO:0000313" key="7">
    <source>
        <dbReference type="EMBL" id="OHA84942.1"/>
    </source>
</evidence>
<evidence type="ECO:0000256" key="2">
    <source>
        <dbReference type="ARBA" id="ARBA00022980"/>
    </source>
</evidence>
<dbReference type="HAMAP" id="MF_01328_B">
    <property type="entry name" value="Ribosomal_uL4_B"/>
    <property type="match status" value="1"/>
</dbReference>
<dbReference type="GO" id="GO:0005840">
    <property type="term" value="C:ribosome"/>
    <property type="evidence" value="ECO:0007669"/>
    <property type="project" value="UniProtKB-KW"/>
</dbReference>
<name>A0A1G2SJM5_9BACT</name>
<dbReference type="InterPro" id="IPR013005">
    <property type="entry name" value="Ribosomal_uL4-like"/>
</dbReference>
<reference evidence="7 8" key="1">
    <citation type="journal article" date="2016" name="Nat. Commun.">
        <title>Thousands of microbial genomes shed light on interconnected biogeochemical processes in an aquifer system.</title>
        <authorList>
            <person name="Anantharaman K."/>
            <person name="Brown C.T."/>
            <person name="Hug L.A."/>
            <person name="Sharon I."/>
            <person name="Castelle C.J."/>
            <person name="Probst A.J."/>
            <person name="Thomas B.C."/>
            <person name="Singh A."/>
            <person name="Wilkins M.J."/>
            <person name="Karaoz U."/>
            <person name="Brodie E.L."/>
            <person name="Williams K.H."/>
            <person name="Hubbard S.S."/>
            <person name="Banfield J.F."/>
        </authorList>
    </citation>
    <scope>NUCLEOTIDE SEQUENCE [LARGE SCALE GENOMIC DNA]</scope>
</reference>
<evidence type="ECO:0000313" key="8">
    <source>
        <dbReference type="Proteomes" id="UP000178168"/>
    </source>
</evidence>
<dbReference type="NCBIfam" id="TIGR03953">
    <property type="entry name" value="rplD_bact"/>
    <property type="match status" value="1"/>
</dbReference>
<dbReference type="STRING" id="1802730.A2591_00985"/>
<gene>
    <name evidence="5" type="primary">rplD</name>
    <name evidence="7" type="ORF">A2591_00985</name>
</gene>
<feature type="region of interest" description="Disordered" evidence="6">
    <location>
        <begin position="46"/>
        <end position="92"/>
    </location>
</feature>
<evidence type="ECO:0000256" key="3">
    <source>
        <dbReference type="ARBA" id="ARBA00023274"/>
    </source>
</evidence>
<dbReference type="Pfam" id="PF00573">
    <property type="entry name" value="Ribosomal_L4"/>
    <property type="match status" value="1"/>
</dbReference>
<dbReference type="GO" id="GO:0003735">
    <property type="term" value="F:structural constituent of ribosome"/>
    <property type="evidence" value="ECO:0007669"/>
    <property type="project" value="InterPro"/>
</dbReference>